<keyword evidence="3" id="KW-1185">Reference proteome</keyword>
<dbReference type="InParanoid" id="A0A7X0JYP3"/>
<protein>
    <submittedName>
        <fullName evidence="2">HD-like signal output (HDOD) protein</fullName>
    </submittedName>
</protein>
<dbReference type="InterPro" id="IPR052340">
    <property type="entry name" value="RNase_Y/CdgJ"/>
</dbReference>
<dbReference type="PANTHER" id="PTHR33525">
    <property type="match status" value="1"/>
</dbReference>
<accession>A0A7X0JYP3</accession>
<gene>
    <name evidence="2" type="ORF">HNR48_004015</name>
</gene>
<dbReference type="Pfam" id="PF08668">
    <property type="entry name" value="HDOD"/>
    <property type="match status" value="1"/>
</dbReference>
<dbReference type="PROSITE" id="PS51833">
    <property type="entry name" value="HDOD"/>
    <property type="match status" value="1"/>
</dbReference>
<dbReference type="InterPro" id="IPR013976">
    <property type="entry name" value="HDOD"/>
</dbReference>
<evidence type="ECO:0000259" key="1">
    <source>
        <dbReference type="PROSITE" id="PS51833"/>
    </source>
</evidence>
<comment type="caution">
    <text evidence="2">The sequence shown here is derived from an EMBL/GenBank/DDBJ whole genome shotgun (WGS) entry which is preliminary data.</text>
</comment>
<feature type="domain" description="HDOD" evidence="1">
    <location>
        <begin position="23"/>
        <end position="210"/>
    </location>
</feature>
<dbReference type="Gene3D" id="1.10.3210.10">
    <property type="entry name" value="Hypothetical protein af1432"/>
    <property type="match status" value="1"/>
</dbReference>
<dbReference type="AlphaFoldDB" id="A0A7X0JYP3"/>
<dbReference type="RefSeq" id="WP_166843295.1">
    <property type="nucleotide sequence ID" value="NZ_JAAONY010000004.1"/>
</dbReference>
<name>A0A7X0JYP3_9GAMM</name>
<dbReference type="Proteomes" id="UP000528457">
    <property type="component" value="Unassembled WGS sequence"/>
</dbReference>
<evidence type="ECO:0000313" key="3">
    <source>
        <dbReference type="Proteomes" id="UP000528457"/>
    </source>
</evidence>
<reference evidence="2 3" key="1">
    <citation type="submission" date="2020-08" db="EMBL/GenBank/DDBJ databases">
        <title>Genomic Encyclopedia of Type Strains, Phase IV (KMG-IV): sequencing the most valuable type-strain genomes for metagenomic binning, comparative biology and taxonomic classification.</title>
        <authorList>
            <person name="Goeker M."/>
        </authorList>
    </citation>
    <scope>NUCLEOTIDE SEQUENCE [LARGE SCALE GENOMIC DNA]</scope>
    <source>
        <strain evidence="2 3">DSM 22368</strain>
    </source>
</reference>
<proteinExistence type="predicted"/>
<evidence type="ECO:0000313" key="2">
    <source>
        <dbReference type="EMBL" id="MBB6523701.1"/>
    </source>
</evidence>
<sequence length="278" mass="30446">MNPLAAQARTDILSAIDNDELVLPSLPEIALQVREVAEDPDAGVMDLHKVIGNDVALTARIIKVANSPTMRGAQEITNLQMALSRLGLQFTASLAMGLAMEQMFQAKSKEIDRRIREVWSRSSEIAGMCNVLCKFRTDLQPDQATLAGLVHNIGSLPIFKYAEENPDALNNPFVLDMLVYDLGAELGDKILSTWEFSPELVHVPSEHLDFTRESDSVGYADIVTVAMLQSYMGGNHPFANVDYNTVTAFARLGLDPNMEDAEGEDISAEMEAAMAMLT</sequence>
<organism evidence="2 3">
    <name type="scientific">Pseudoteredinibacter isoporae</name>
    <dbReference type="NCBI Taxonomy" id="570281"/>
    <lineage>
        <taxon>Bacteria</taxon>
        <taxon>Pseudomonadati</taxon>
        <taxon>Pseudomonadota</taxon>
        <taxon>Gammaproteobacteria</taxon>
        <taxon>Cellvibrionales</taxon>
        <taxon>Cellvibrionaceae</taxon>
        <taxon>Pseudoteredinibacter</taxon>
    </lineage>
</organism>
<dbReference type="EMBL" id="JACHHT010000004">
    <property type="protein sequence ID" value="MBB6523701.1"/>
    <property type="molecule type" value="Genomic_DNA"/>
</dbReference>
<dbReference type="PANTHER" id="PTHR33525:SF3">
    <property type="entry name" value="RIBONUCLEASE Y"/>
    <property type="match status" value="1"/>
</dbReference>
<dbReference type="SUPFAM" id="SSF109604">
    <property type="entry name" value="HD-domain/PDEase-like"/>
    <property type="match status" value="1"/>
</dbReference>